<dbReference type="Proteomes" id="UP001595632">
    <property type="component" value="Unassembled WGS sequence"/>
</dbReference>
<dbReference type="InterPro" id="IPR045386">
    <property type="entry name" value="DUF6525"/>
</dbReference>
<proteinExistence type="predicted"/>
<dbReference type="Pfam" id="PF20135">
    <property type="entry name" value="DUF6525"/>
    <property type="match status" value="1"/>
</dbReference>
<evidence type="ECO:0000313" key="2">
    <source>
        <dbReference type="EMBL" id="MFC3141477.1"/>
    </source>
</evidence>
<dbReference type="EMBL" id="JBHRTB010000010">
    <property type="protein sequence ID" value="MFC3141477.1"/>
    <property type="molecule type" value="Genomic_DNA"/>
</dbReference>
<dbReference type="RefSeq" id="WP_275632262.1">
    <property type="nucleotide sequence ID" value="NZ_JARGYD010000002.1"/>
</dbReference>
<accession>A0ABV7GQU4</accession>
<gene>
    <name evidence="2" type="ORF">ACFOGP_02095</name>
</gene>
<keyword evidence="3" id="KW-1185">Reference proteome</keyword>
<feature type="region of interest" description="Disordered" evidence="1">
    <location>
        <begin position="1"/>
        <end position="21"/>
    </location>
</feature>
<comment type="caution">
    <text evidence="2">The sequence shown here is derived from an EMBL/GenBank/DDBJ whole genome shotgun (WGS) entry which is preliminary data.</text>
</comment>
<reference evidence="3" key="1">
    <citation type="journal article" date="2019" name="Int. J. Syst. Evol. Microbiol.">
        <title>The Global Catalogue of Microorganisms (GCM) 10K type strain sequencing project: providing services to taxonomists for standard genome sequencing and annotation.</title>
        <authorList>
            <consortium name="The Broad Institute Genomics Platform"/>
            <consortium name="The Broad Institute Genome Sequencing Center for Infectious Disease"/>
            <person name="Wu L."/>
            <person name="Ma J."/>
        </authorList>
    </citation>
    <scope>NUCLEOTIDE SEQUENCE [LARGE SCALE GENOMIC DNA]</scope>
    <source>
        <strain evidence="3">KCTC 52366</strain>
    </source>
</reference>
<name>A0ABV7GQU4_9RHOB</name>
<organism evidence="2 3">
    <name type="scientific">Psychromarinibacter halotolerans</name>
    <dbReference type="NCBI Taxonomy" id="1775175"/>
    <lineage>
        <taxon>Bacteria</taxon>
        <taxon>Pseudomonadati</taxon>
        <taxon>Pseudomonadota</taxon>
        <taxon>Alphaproteobacteria</taxon>
        <taxon>Rhodobacterales</taxon>
        <taxon>Paracoccaceae</taxon>
        <taxon>Psychromarinibacter</taxon>
    </lineage>
</organism>
<sequence length="89" mass="10077">MRRGNDTCSLPRRRRAGNPMAEYDRLPPDLRRWLNGAALPWSPRSALRAWRDAMRQAEGDAGSAARALSGLEERLLRRDAVKVWGAGRH</sequence>
<evidence type="ECO:0000256" key="1">
    <source>
        <dbReference type="SAM" id="MobiDB-lite"/>
    </source>
</evidence>
<protein>
    <submittedName>
        <fullName evidence="2">DUF6525 family protein</fullName>
    </submittedName>
</protein>
<evidence type="ECO:0000313" key="3">
    <source>
        <dbReference type="Proteomes" id="UP001595632"/>
    </source>
</evidence>